<evidence type="ECO:0000313" key="2">
    <source>
        <dbReference type="Proteomes" id="UP000189911"/>
    </source>
</evidence>
<dbReference type="OrthoDB" id="4067598at2759"/>
<dbReference type="AlphaFoldDB" id="A0A1G4IMB8"/>
<protein>
    <submittedName>
        <fullName evidence="1">LANO_0A01046g1_1</fullName>
    </submittedName>
</protein>
<sequence>MSKKPVEMPAARFVRQFQAEDLDENSDYALLKHTQAHLQNQVLQKKYLTKQLQLLYAQLDKTRNYQEFVDTLMGSRQLLSEIFALEKHSVRQTGGRVRKRNGSSRKDLAPIPSVPWHQYGVDVEQYLLASDEGRDLVHQSGWVFHDM</sequence>
<keyword evidence="2" id="KW-1185">Reference proteome</keyword>
<accession>A0A1G4IMB8</accession>
<dbReference type="EMBL" id="LT598449">
    <property type="protein sequence ID" value="SCU77700.1"/>
    <property type="molecule type" value="Genomic_DNA"/>
</dbReference>
<reference evidence="2" key="1">
    <citation type="submission" date="2016-03" db="EMBL/GenBank/DDBJ databases">
        <authorList>
            <person name="Devillers Hugo."/>
        </authorList>
    </citation>
    <scope>NUCLEOTIDE SEQUENCE [LARGE SCALE GENOMIC DNA]</scope>
</reference>
<organism evidence="1 2">
    <name type="scientific">Lachancea nothofagi CBS 11611</name>
    <dbReference type="NCBI Taxonomy" id="1266666"/>
    <lineage>
        <taxon>Eukaryota</taxon>
        <taxon>Fungi</taxon>
        <taxon>Dikarya</taxon>
        <taxon>Ascomycota</taxon>
        <taxon>Saccharomycotina</taxon>
        <taxon>Saccharomycetes</taxon>
        <taxon>Saccharomycetales</taxon>
        <taxon>Saccharomycetaceae</taxon>
        <taxon>Lachancea</taxon>
    </lineage>
</organism>
<evidence type="ECO:0000313" key="1">
    <source>
        <dbReference type="EMBL" id="SCU77700.1"/>
    </source>
</evidence>
<dbReference type="Proteomes" id="UP000189911">
    <property type="component" value="Chromosome A"/>
</dbReference>
<proteinExistence type="predicted"/>
<name>A0A1G4IMB8_9SACH</name>
<gene>
    <name evidence="1" type="ORF">LANO_0A01046G</name>
</gene>